<dbReference type="Pfam" id="PF00076">
    <property type="entry name" value="RRM_1"/>
    <property type="match status" value="1"/>
</dbReference>
<dbReference type="EMBL" id="CP016027">
    <property type="protein sequence ID" value="ANJ66435.1"/>
    <property type="molecule type" value="Genomic_DNA"/>
</dbReference>
<reference evidence="4 5" key="1">
    <citation type="submission" date="2016-06" db="EMBL/GenBank/DDBJ databases">
        <title>Insight into the functional genes involving in sulfur oxidation in Pearl River water.</title>
        <authorList>
            <person name="Luo J."/>
            <person name="Tan X."/>
            <person name="Lin W."/>
        </authorList>
    </citation>
    <scope>NUCLEOTIDE SEQUENCE [LARGE SCALE GENOMIC DNA]</scope>
    <source>
        <strain evidence="4 5">LS2</strain>
    </source>
</reference>
<dbReference type="InterPro" id="IPR052462">
    <property type="entry name" value="SLIRP/GR-RBP-like"/>
</dbReference>
<dbReference type="GO" id="GO:0003723">
    <property type="term" value="F:RNA binding"/>
    <property type="evidence" value="ECO:0007669"/>
    <property type="project" value="UniProtKB-KW"/>
</dbReference>
<organism evidence="4 5">
    <name type="scientific">Halothiobacillus diazotrophicus</name>
    <dbReference type="NCBI Taxonomy" id="1860122"/>
    <lineage>
        <taxon>Bacteria</taxon>
        <taxon>Pseudomonadati</taxon>
        <taxon>Pseudomonadota</taxon>
        <taxon>Gammaproteobacteria</taxon>
        <taxon>Chromatiales</taxon>
        <taxon>Halothiobacillaceae</taxon>
        <taxon>Halothiobacillus</taxon>
    </lineage>
</organism>
<dbReference type="STRING" id="1860122.A9404_02725"/>
<evidence type="ECO:0000256" key="1">
    <source>
        <dbReference type="ARBA" id="ARBA00022884"/>
    </source>
</evidence>
<keyword evidence="1" id="KW-0694">RNA-binding</keyword>
<name>A0A191ZEZ8_9GAMM</name>
<dbReference type="SUPFAM" id="SSF54928">
    <property type="entry name" value="RNA-binding domain, RBD"/>
    <property type="match status" value="1"/>
</dbReference>
<evidence type="ECO:0000259" key="3">
    <source>
        <dbReference type="PROSITE" id="PS50102"/>
    </source>
</evidence>
<gene>
    <name evidence="4" type="ORF">A9404_02725</name>
</gene>
<dbReference type="OrthoDB" id="9798855at2"/>
<sequence length="98" mass="10959">MINIYVGNLSYQSDDADVRAAFEVFGEVKSAKVIQDMATGRSKGFAFVEMTDKAAGMNAIEQLDNTDLNGRNIRVNEARPRERSNDRGGDRGEFRARR</sequence>
<evidence type="ECO:0000313" key="5">
    <source>
        <dbReference type="Proteomes" id="UP000078596"/>
    </source>
</evidence>
<dbReference type="AlphaFoldDB" id="A0A191ZEZ8"/>
<feature type="region of interest" description="Disordered" evidence="2">
    <location>
        <begin position="73"/>
        <end position="98"/>
    </location>
</feature>
<dbReference type="PROSITE" id="PS50102">
    <property type="entry name" value="RRM"/>
    <property type="match status" value="1"/>
</dbReference>
<dbReference type="KEGG" id="haz:A9404_02725"/>
<dbReference type="RefSeq" id="WP_066098436.1">
    <property type="nucleotide sequence ID" value="NZ_CP016027.1"/>
</dbReference>
<dbReference type="Gene3D" id="3.30.70.330">
    <property type="match status" value="1"/>
</dbReference>
<proteinExistence type="predicted"/>
<accession>A0A191ZEZ8</accession>
<feature type="domain" description="RRM" evidence="3">
    <location>
        <begin position="2"/>
        <end position="80"/>
    </location>
</feature>
<dbReference type="InterPro" id="IPR035979">
    <property type="entry name" value="RBD_domain_sf"/>
</dbReference>
<keyword evidence="5" id="KW-1185">Reference proteome</keyword>
<evidence type="ECO:0000256" key="2">
    <source>
        <dbReference type="SAM" id="MobiDB-lite"/>
    </source>
</evidence>
<dbReference type="Proteomes" id="UP000078596">
    <property type="component" value="Chromosome"/>
</dbReference>
<dbReference type="SMART" id="SM00360">
    <property type="entry name" value="RRM"/>
    <property type="match status" value="1"/>
</dbReference>
<evidence type="ECO:0000313" key="4">
    <source>
        <dbReference type="EMBL" id="ANJ66435.1"/>
    </source>
</evidence>
<protein>
    <submittedName>
        <fullName evidence="4">RNA-binding protein</fullName>
    </submittedName>
</protein>
<dbReference type="PANTHER" id="PTHR48027">
    <property type="entry name" value="HETEROGENEOUS NUCLEAR RIBONUCLEOPROTEIN 87F-RELATED"/>
    <property type="match status" value="1"/>
</dbReference>
<dbReference type="InterPro" id="IPR012677">
    <property type="entry name" value="Nucleotide-bd_a/b_plait_sf"/>
</dbReference>
<feature type="compositionally biased region" description="Basic and acidic residues" evidence="2">
    <location>
        <begin position="74"/>
        <end position="98"/>
    </location>
</feature>
<dbReference type="InterPro" id="IPR000504">
    <property type="entry name" value="RRM_dom"/>
</dbReference>